<dbReference type="InterPro" id="IPR036388">
    <property type="entry name" value="WH-like_DNA-bd_sf"/>
</dbReference>
<dbReference type="InterPro" id="IPR005650">
    <property type="entry name" value="BlaI_family"/>
</dbReference>
<keyword evidence="3" id="KW-0238">DNA-binding</keyword>
<evidence type="ECO:0000313" key="6">
    <source>
        <dbReference type="Proteomes" id="UP000623842"/>
    </source>
</evidence>
<accession>A0A919BPJ4</accession>
<evidence type="ECO:0000256" key="3">
    <source>
        <dbReference type="ARBA" id="ARBA00023125"/>
    </source>
</evidence>
<sequence>MEKLSDMAEISPTEFEILDAMWREYPVTANDLVERLNKDKPWHDKTVKTLINRLVKKQAISFEKQGRTYLYFPLVSREDYRQKASKSFIERIFSGRLSPLVAGFAKNNTLQAEDIEQLKSIIDDWEKEQSGNKGQDA</sequence>
<dbReference type="GO" id="GO:0045892">
    <property type="term" value="P:negative regulation of DNA-templated transcription"/>
    <property type="evidence" value="ECO:0007669"/>
    <property type="project" value="InterPro"/>
</dbReference>
<gene>
    <name evidence="5" type="ORF">GCM10017161_35990</name>
</gene>
<keyword evidence="4" id="KW-0804">Transcription</keyword>
<comment type="similarity">
    <text evidence="1">Belongs to the BlaI transcriptional regulatory family.</text>
</comment>
<reference evidence="5" key="2">
    <citation type="submission" date="2020-09" db="EMBL/GenBank/DDBJ databases">
        <authorList>
            <person name="Sun Q."/>
            <person name="Kim S."/>
        </authorList>
    </citation>
    <scope>NUCLEOTIDE SEQUENCE</scope>
    <source>
        <strain evidence="5">KCTC 42731</strain>
    </source>
</reference>
<proteinExistence type="inferred from homology"/>
<keyword evidence="2" id="KW-0805">Transcription regulation</keyword>
<protein>
    <submittedName>
        <fullName evidence="5">Beta-lactamase repressor</fullName>
    </submittedName>
</protein>
<name>A0A919BPJ4_9GAMM</name>
<evidence type="ECO:0000256" key="4">
    <source>
        <dbReference type="ARBA" id="ARBA00023163"/>
    </source>
</evidence>
<dbReference type="SUPFAM" id="SSF46785">
    <property type="entry name" value="Winged helix' DNA-binding domain"/>
    <property type="match status" value="1"/>
</dbReference>
<organism evidence="5 6">
    <name type="scientific">Thalassotalea marina</name>
    <dbReference type="NCBI Taxonomy" id="1673741"/>
    <lineage>
        <taxon>Bacteria</taxon>
        <taxon>Pseudomonadati</taxon>
        <taxon>Pseudomonadota</taxon>
        <taxon>Gammaproteobacteria</taxon>
        <taxon>Alteromonadales</taxon>
        <taxon>Colwelliaceae</taxon>
        <taxon>Thalassotalea</taxon>
    </lineage>
</organism>
<dbReference type="PIRSF" id="PIRSF019455">
    <property type="entry name" value="CopR_AtkY"/>
    <property type="match status" value="1"/>
</dbReference>
<dbReference type="EMBL" id="BNCK01000009">
    <property type="protein sequence ID" value="GHG03478.1"/>
    <property type="molecule type" value="Genomic_DNA"/>
</dbReference>
<dbReference type="AlphaFoldDB" id="A0A919BPJ4"/>
<dbReference type="GO" id="GO:0003677">
    <property type="term" value="F:DNA binding"/>
    <property type="evidence" value="ECO:0007669"/>
    <property type="project" value="UniProtKB-KW"/>
</dbReference>
<evidence type="ECO:0000256" key="1">
    <source>
        <dbReference type="ARBA" id="ARBA00011046"/>
    </source>
</evidence>
<dbReference type="Proteomes" id="UP000623842">
    <property type="component" value="Unassembled WGS sequence"/>
</dbReference>
<reference evidence="5" key="1">
    <citation type="journal article" date="2014" name="Int. J. Syst. Evol. Microbiol.">
        <title>Complete genome sequence of Corynebacterium casei LMG S-19264T (=DSM 44701T), isolated from a smear-ripened cheese.</title>
        <authorList>
            <consortium name="US DOE Joint Genome Institute (JGI-PGF)"/>
            <person name="Walter F."/>
            <person name="Albersmeier A."/>
            <person name="Kalinowski J."/>
            <person name="Ruckert C."/>
        </authorList>
    </citation>
    <scope>NUCLEOTIDE SEQUENCE</scope>
    <source>
        <strain evidence="5">KCTC 42731</strain>
    </source>
</reference>
<evidence type="ECO:0000256" key="2">
    <source>
        <dbReference type="ARBA" id="ARBA00023015"/>
    </source>
</evidence>
<dbReference type="Gene3D" id="1.10.10.10">
    <property type="entry name" value="Winged helix-like DNA-binding domain superfamily/Winged helix DNA-binding domain"/>
    <property type="match status" value="1"/>
</dbReference>
<dbReference type="InterPro" id="IPR036390">
    <property type="entry name" value="WH_DNA-bd_sf"/>
</dbReference>
<evidence type="ECO:0000313" key="5">
    <source>
        <dbReference type="EMBL" id="GHG03478.1"/>
    </source>
</evidence>
<dbReference type="Pfam" id="PF03965">
    <property type="entry name" value="Penicillinase_R"/>
    <property type="match status" value="1"/>
</dbReference>
<dbReference type="Gene3D" id="1.10.4040.10">
    <property type="entry name" value="Penicillinase repressor domain"/>
    <property type="match status" value="1"/>
</dbReference>
<comment type="caution">
    <text evidence="5">The sequence shown here is derived from an EMBL/GenBank/DDBJ whole genome shotgun (WGS) entry which is preliminary data.</text>
</comment>
<keyword evidence="6" id="KW-1185">Reference proteome</keyword>